<gene>
    <name evidence="3" type="ORF">C1SCF055_LOCUS4223</name>
</gene>
<comment type="caution">
    <text evidence="3">The sequence shown here is derived from an EMBL/GenBank/DDBJ whole genome shotgun (WGS) entry which is preliminary data.</text>
</comment>
<dbReference type="Proteomes" id="UP001152797">
    <property type="component" value="Unassembled WGS sequence"/>
</dbReference>
<feature type="domain" description="B30.2/SPRY" evidence="2">
    <location>
        <begin position="266"/>
        <end position="471"/>
    </location>
</feature>
<dbReference type="EMBL" id="CAMXCT010000235">
    <property type="protein sequence ID" value="CAI3975956.1"/>
    <property type="molecule type" value="Genomic_DNA"/>
</dbReference>
<proteinExistence type="predicted"/>
<reference evidence="3" key="1">
    <citation type="submission" date="2022-10" db="EMBL/GenBank/DDBJ databases">
        <authorList>
            <person name="Chen Y."/>
            <person name="Dougan E. K."/>
            <person name="Chan C."/>
            <person name="Rhodes N."/>
            <person name="Thang M."/>
        </authorList>
    </citation>
    <scope>NUCLEOTIDE SEQUENCE</scope>
</reference>
<dbReference type="Pfam" id="PF00622">
    <property type="entry name" value="SPRY"/>
    <property type="match status" value="1"/>
</dbReference>
<feature type="compositionally biased region" description="Basic and acidic residues" evidence="1">
    <location>
        <begin position="620"/>
        <end position="630"/>
    </location>
</feature>
<feature type="compositionally biased region" description="Polar residues" evidence="1">
    <location>
        <begin position="638"/>
        <end position="650"/>
    </location>
</feature>
<organism evidence="3">
    <name type="scientific">Cladocopium goreaui</name>
    <dbReference type="NCBI Taxonomy" id="2562237"/>
    <lineage>
        <taxon>Eukaryota</taxon>
        <taxon>Sar</taxon>
        <taxon>Alveolata</taxon>
        <taxon>Dinophyceae</taxon>
        <taxon>Suessiales</taxon>
        <taxon>Symbiodiniaceae</taxon>
        <taxon>Cladocopium</taxon>
    </lineage>
</organism>
<dbReference type="Gene3D" id="2.60.120.920">
    <property type="match status" value="1"/>
</dbReference>
<feature type="compositionally biased region" description="Low complexity" evidence="1">
    <location>
        <begin position="582"/>
        <end position="595"/>
    </location>
</feature>
<feature type="compositionally biased region" description="Low complexity" evidence="1">
    <location>
        <begin position="604"/>
        <end position="616"/>
    </location>
</feature>
<reference evidence="4" key="2">
    <citation type="submission" date="2024-04" db="EMBL/GenBank/DDBJ databases">
        <authorList>
            <person name="Chen Y."/>
            <person name="Shah S."/>
            <person name="Dougan E. K."/>
            <person name="Thang M."/>
            <person name="Chan C."/>
        </authorList>
    </citation>
    <scope>NUCLEOTIDE SEQUENCE [LARGE SCALE GENOMIC DNA]</scope>
</reference>
<evidence type="ECO:0000256" key="1">
    <source>
        <dbReference type="SAM" id="MobiDB-lite"/>
    </source>
</evidence>
<dbReference type="InterPro" id="IPR013320">
    <property type="entry name" value="ConA-like_dom_sf"/>
</dbReference>
<dbReference type="PROSITE" id="PS50188">
    <property type="entry name" value="B302_SPRY"/>
    <property type="match status" value="1"/>
</dbReference>
<dbReference type="CDD" id="cd22249">
    <property type="entry name" value="UDM1_RNF168_RNF169-like"/>
    <property type="match status" value="1"/>
</dbReference>
<evidence type="ECO:0000313" key="3">
    <source>
        <dbReference type="EMBL" id="CAI3975956.1"/>
    </source>
</evidence>
<dbReference type="EMBL" id="CAMXCT020000235">
    <property type="protein sequence ID" value="CAL1129331.1"/>
    <property type="molecule type" value="Genomic_DNA"/>
</dbReference>
<dbReference type="InterPro" id="IPR001870">
    <property type="entry name" value="B30.2/SPRY"/>
</dbReference>
<feature type="region of interest" description="Disordered" evidence="1">
    <location>
        <begin position="278"/>
        <end position="302"/>
    </location>
</feature>
<evidence type="ECO:0000313" key="5">
    <source>
        <dbReference type="EMBL" id="CAL4763268.1"/>
    </source>
</evidence>
<dbReference type="EMBL" id="CAMXCT030000235">
    <property type="protein sequence ID" value="CAL4763268.1"/>
    <property type="molecule type" value="Genomic_DNA"/>
</dbReference>
<dbReference type="OrthoDB" id="441385at2759"/>
<feature type="compositionally biased region" description="Low complexity" evidence="1">
    <location>
        <begin position="544"/>
        <end position="558"/>
    </location>
</feature>
<evidence type="ECO:0000259" key="2">
    <source>
        <dbReference type="PROSITE" id="PS50188"/>
    </source>
</evidence>
<feature type="region of interest" description="Disordered" evidence="1">
    <location>
        <begin position="528"/>
        <end position="651"/>
    </location>
</feature>
<dbReference type="AlphaFoldDB" id="A0A9P1BQ69"/>
<dbReference type="SUPFAM" id="SSF49899">
    <property type="entry name" value="Concanavalin A-like lectins/glucanases"/>
    <property type="match status" value="1"/>
</dbReference>
<dbReference type="InterPro" id="IPR003877">
    <property type="entry name" value="SPRY_dom"/>
</dbReference>
<dbReference type="Gene3D" id="1.20.920.20">
    <property type="match status" value="1"/>
</dbReference>
<evidence type="ECO:0000313" key="4">
    <source>
        <dbReference type="EMBL" id="CAL1129331.1"/>
    </source>
</evidence>
<name>A0A9P1BQ69_9DINO</name>
<accession>A0A9P1BQ69</accession>
<feature type="region of interest" description="Disordered" evidence="1">
    <location>
        <begin position="168"/>
        <end position="189"/>
    </location>
</feature>
<keyword evidence="6" id="KW-1185">Reference proteome</keyword>
<sequence length="900" mass="98900">MDDPSQVFAAVRRAGGEDAELHPLADITNKEIEEVKHLKHPPREVARVMEVVHLLLTQPTSLACDWNDVLRTVVRIDFLKRARSINLDGVLQQAKLIDYVCRKYFAGEEPLTPDRVRWASKAVVAFFGWTVAIIAGVLPEFPTKVAGEEARRRIQLLDQELRENRRRESEERKAAELRQETRKRAEEEQKEELARLELARLEQQRVEEAKRIVQEQQAKEAAAVARREVRRAEEAEAKRIEALEHQGLDAQARLERQEAAERARKAKKAAAKEAKMMRKKRRMLALDSDESGSEAERERGTWNSNNPDIRFLSIQGEHVTFVSDQFADHCVALTCRPIFYGRHFYEFHIRHFSDQLRVGVTTDAVQAGALVAGHNLRGWCYYSGRMDASRKALKAGLQINNKVVQDFSFMAKGDAIGVIVDADRWSVAFLRNRVLEGSCAMASPTREPLFLLVHLDAAADHVELRKVSLEEAPANALEQLDSFVPPSWSVLVSDCSSVESEAAPSTCRTSGEQQSTWASAVDMEPSLAPKSSALRQPRPPTQPTQPTQPGQPSKPTQPGLGSKRSQGQGGQGLPKAESRGHSISSTLSTSKSSSTLEKMQKRPSSSSLLAAGAVLSRPQSAEKAKSESPKKTHRQEKQQCQLSSRTSQSFGEMFSKPQLTHPVESPQHPQSPAAGSTVSLKARLRELKECLDEGLLTPEEFQEEKAIVLKAMRPGAGAAGAAGAAPALPASQPQLPPVAAVAAVAAVEPSPAPTVSTVSAVSAVSAVPAIPAIPASLLGTSFSMPWVQREFTTHQAEGWGDESSMPFPDVKGRGFTALLDNCAAAFDEKELPSRYKRNRHVTCLSQYVMVCHHVDLCSSHVASSHWKGVKVGLTEDNRSTQMQTATASKVSKTHRLVTTT</sequence>
<protein>
    <submittedName>
        <fullName evidence="5">Reticulocyte-binding protein 2-like a</fullName>
    </submittedName>
</protein>
<dbReference type="InterPro" id="IPR043136">
    <property type="entry name" value="B30.2/SPRY_sf"/>
</dbReference>
<evidence type="ECO:0000313" key="6">
    <source>
        <dbReference type="Proteomes" id="UP001152797"/>
    </source>
</evidence>